<dbReference type="Proteomes" id="UP001054252">
    <property type="component" value="Unassembled WGS sequence"/>
</dbReference>
<gene>
    <name evidence="2" type="ORF">SLEP1_g42728</name>
</gene>
<reference evidence="2 3" key="1">
    <citation type="journal article" date="2021" name="Commun. Biol.">
        <title>The genome of Shorea leprosula (Dipterocarpaceae) highlights the ecological relevance of drought in aseasonal tropical rainforests.</title>
        <authorList>
            <person name="Ng K.K.S."/>
            <person name="Kobayashi M.J."/>
            <person name="Fawcett J.A."/>
            <person name="Hatakeyama M."/>
            <person name="Paape T."/>
            <person name="Ng C.H."/>
            <person name="Ang C.C."/>
            <person name="Tnah L.H."/>
            <person name="Lee C.T."/>
            <person name="Nishiyama T."/>
            <person name="Sese J."/>
            <person name="O'Brien M.J."/>
            <person name="Copetti D."/>
            <person name="Mohd Noor M.I."/>
            <person name="Ong R.C."/>
            <person name="Putra M."/>
            <person name="Sireger I.Z."/>
            <person name="Indrioko S."/>
            <person name="Kosugi Y."/>
            <person name="Izuno A."/>
            <person name="Isagi Y."/>
            <person name="Lee S.L."/>
            <person name="Shimizu K.K."/>
        </authorList>
    </citation>
    <scope>NUCLEOTIDE SEQUENCE [LARGE SCALE GENOMIC DNA]</scope>
    <source>
        <strain evidence="2">214</strain>
    </source>
</reference>
<accession>A0AAV5LB11</accession>
<evidence type="ECO:0000313" key="3">
    <source>
        <dbReference type="Proteomes" id="UP001054252"/>
    </source>
</evidence>
<evidence type="ECO:0000256" key="1">
    <source>
        <dbReference type="SAM" id="MobiDB-lite"/>
    </source>
</evidence>
<organism evidence="2 3">
    <name type="scientific">Rubroshorea leprosula</name>
    <dbReference type="NCBI Taxonomy" id="152421"/>
    <lineage>
        <taxon>Eukaryota</taxon>
        <taxon>Viridiplantae</taxon>
        <taxon>Streptophyta</taxon>
        <taxon>Embryophyta</taxon>
        <taxon>Tracheophyta</taxon>
        <taxon>Spermatophyta</taxon>
        <taxon>Magnoliopsida</taxon>
        <taxon>eudicotyledons</taxon>
        <taxon>Gunneridae</taxon>
        <taxon>Pentapetalae</taxon>
        <taxon>rosids</taxon>
        <taxon>malvids</taxon>
        <taxon>Malvales</taxon>
        <taxon>Dipterocarpaceae</taxon>
        <taxon>Rubroshorea</taxon>
    </lineage>
</organism>
<feature type="compositionally biased region" description="Basic residues" evidence="1">
    <location>
        <begin position="32"/>
        <end position="47"/>
    </location>
</feature>
<comment type="caution">
    <text evidence="2">The sequence shown here is derived from an EMBL/GenBank/DDBJ whole genome shotgun (WGS) entry which is preliminary data.</text>
</comment>
<dbReference type="EMBL" id="BPVZ01000104">
    <property type="protein sequence ID" value="GKV34352.1"/>
    <property type="molecule type" value="Genomic_DNA"/>
</dbReference>
<feature type="region of interest" description="Disordered" evidence="1">
    <location>
        <begin position="25"/>
        <end position="47"/>
    </location>
</feature>
<evidence type="ECO:0000313" key="2">
    <source>
        <dbReference type="EMBL" id="GKV34352.1"/>
    </source>
</evidence>
<dbReference type="AlphaFoldDB" id="A0AAV5LB11"/>
<name>A0AAV5LB11_9ROSI</name>
<protein>
    <submittedName>
        <fullName evidence="2">Uncharacterized protein</fullName>
    </submittedName>
</protein>
<feature type="non-terminal residue" evidence="2">
    <location>
        <position position="1"/>
    </location>
</feature>
<sequence>SNPMETITPNRTPIHVLHSCGQIKTTNNLDHNHKHQSRKLKKNQCFK</sequence>
<keyword evidence="3" id="KW-1185">Reference proteome</keyword>
<proteinExistence type="predicted"/>